<dbReference type="GO" id="GO:0008061">
    <property type="term" value="F:chitin binding"/>
    <property type="evidence" value="ECO:0007669"/>
    <property type="project" value="UniProtKB-KW"/>
</dbReference>
<accession>A0A8H6RWV0</accession>
<feature type="domain" description="LysM" evidence="4">
    <location>
        <begin position="343"/>
        <end position="391"/>
    </location>
</feature>
<organism evidence="5 6">
    <name type="scientific">Mycena chlorophos</name>
    <name type="common">Agaric fungus</name>
    <name type="synonym">Agaricus chlorophos</name>
    <dbReference type="NCBI Taxonomy" id="658473"/>
    <lineage>
        <taxon>Eukaryota</taxon>
        <taxon>Fungi</taxon>
        <taxon>Dikarya</taxon>
        <taxon>Basidiomycota</taxon>
        <taxon>Agaricomycotina</taxon>
        <taxon>Agaricomycetes</taxon>
        <taxon>Agaricomycetidae</taxon>
        <taxon>Agaricales</taxon>
        <taxon>Marasmiineae</taxon>
        <taxon>Mycenaceae</taxon>
        <taxon>Mycena</taxon>
    </lineage>
</organism>
<dbReference type="InterPro" id="IPR018392">
    <property type="entry name" value="LysM"/>
</dbReference>
<keyword evidence="6" id="KW-1185">Reference proteome</keyword>
<feature type="chain" id="PRO_5034308923" description="LysM domain-containing protein" evidence="3">
    <location>
        <begin position="19"/>
        <end position="447"/>
    </location>
</feature>
<dbReference type="Pfam" id="PF01476">
    <property type="entry name" value="LysM"/>
    <property type="match status" value="1"/>
</dbReference>
<evidence type="ECO:0000256" key="1">
    <source>
        <dbReference type="ARBA" id="ARBA00022669"/>
    </source>
</evidence>
<dbReference type="PANTHER" id="PTHR34997:SF1">
    <property type="entry name" value="PEPTIDOGLYCAN-BINDING LYSIN DOMAIN"/>
    <property type="match status" value="1"/>
</dbReference>
<evidence type="ECO:0000256" key="2">
    <source>
        <dbReference type="ARBA" id="ARBA00023026"/>
    </source>
</evidence>
<gene>
    <name evidence="5" type="ORF">HMN09_01397600</name>
</gene>
<dbReference type="PROSITE" id="PS51782">
    <property type="entry name" value="LYSM"/>
    <property type="match status" value="1"/>
</dbReference>
<evidence type="ECO:0000256" key="3">
    <source>
        <dbReference type="SAM" id="SignalP"/>
    </source>
</evidence>
<dbReference type="OrthoDB" id="5985073at2759"/>
<dbReference type="SMART" id="SM00257">
    <property type="entry name" value="LysM"/>
    <property type="match status" value="1"/>
</dbReference>
<reference evidence="5" key="1">
    <citation type="submission" date="2020-05" db="EMBL/GenBank/DDBJ databases">
        <title>Mycena genomes resolve the evolution of fungal bioluminescence.</title>
        <authorList>
            <person name="Tsai I.J."/>
        </authorList>
    </citation>
    <scope>NUCLEOTIDE SEQUENCE</scope>
    <source>
        <strain evidence="5">110903Hualien_Pintung</strain>
    </source>
</reference>
<dbReference type="CDD" id="cd00118">
    <property type="entry name" value="LysM"/>
    <property type="match status" value="1"/>
</dbReference>
<proteinExistence type="predicted"/>
<evidence type="ECO:0000313" key="6">
    <source>
        <dbReference type="Proteomes" id="UP000613580"/>
    </source>
</evidence>
<name>A0A8H6RWV0_MYCCL</name>
<evidence type="ECO:0000313" key="5">
    <source>
        <dbReference type="EMBL" id="KAF7288352.1"/>
    </source>
</evidence>
<keyword evidence="1" id="KW-0147">Chitin-binding</keyword>
<dbReference type="AlphaFoldDB" id="A0A8H6RWV0"/>
<keyword evidence="3" id="KW-0732">Signal</keyword>
<comment type="caution">
    <text evidence="5">The sequence shown here is derived from an EMBL/GenBank/DDBJ whole genome shotgun (WGS) entry which is preliminary data.</text>
</comment>
<evidence type="ECO:0000259" key="4">
    <source>
        <dbReference type="PROSITE" id="PS51782"/>
    </source>
</evidence>
<dbReference type="Proteomes" id="UP000613580">
    <property type="component" value="Unassembled WGS sequence"/>
</dbReference>
<feature type="signal peptide" evidence="3">
    <location>
        <begin position="1"/>
        <end position="18"/>
    </location>
</feature>
<dbReference type="Gene3D" id="3.10.350.10">
    <property type="entry name" value="LysM domain"/>
    <property type="match status" value="1"/>
</dbReference>
<dbReference type="InterPro" id="IPR052210">
    <property type="entry name" value="LysM1-like"/>
</dbReference>
<protein>
    <recommendedName>
        <fullName evidence="4">LysM domain-containing protein</fullName>
    </recommendedName>
</protein>
<keyword evidence="2" id="KW-0843">Virulence</keyword>
<dbReference type="PANTHER" id="PTHR34997">
    <property type="entry name" value="AM15"/>
    <property type="match status" value="1"/>
</dbReference>
<dbReference type="EMBL" id="JACAZE010000036">
    <property type="protein sequence ID" value="KAF7288352.1"/>
    <property type="molecule type" value="Genomic_DNA"/>
</dbReference>
<sequence>MHRILWPLLLLSVYLVAASPPGTFKDKLDAHMADTNKAFHDELLKQLQNSRLSGAQTDADLDNLLATGPTKALNTTRSAIHVDPTVIGFNLYTTDNLPTSPAPSSACANALTANIDCNSTISTLGIGTELSDAELHSVCTSTCTSSLASYRATIVSACAGYAMVLDPTTNASYAPTLAVDYIGGPYNVQCLKDSTSGKFCSDVIDGFNATDGIPSLPNDELCSFCTLSILNTTLLNSVLYSPSLESLYDNIATKCGVPPFNATLISSPVVSPGMPFGVNGTSSAVAQCELLGRNVTVSAETSCEDVAAHNSVSYYDVYISNSLASTNCTVLANTRLCLPQACTPYTIAANDTCADIADANNITSTQLLSYNPNLGNACQNIDSSVGTVICVSPHGGFPNVTVSGGGAGAPSGPATTLAPVPTPTVVAKPTVWLEEDMLAHGSTQYVF</sequence>
<dbReference type="InterPro" id="IPR036779">
    <property type="entry name" value="LysM_dom_sf"/>
</dbReference>